<organism evidence="1">
    <name type="scientific">Leptolyngbya sp. NK1-12</name>
    <dbReference type="NCBI Taxonomy" id="2547451"/>
    <lineage>
        <taxon>Bacteria</taxon>
        <taxon>Bacillati</taxon>
        <taxon>Cyanobacteriota</taxon>
        <taxon>Cyanophyceae</taxon>
        <taxon>Leptolyngbyales</taxon>
        <taxon>Leptolyngbyaceae</taxon>
        <taxon>Leptolyngbya group</taxon>
        <taxon>Leptolyngbya</taxon>
    </lineage>
</organism>
<dbReference type="EMBL" id="CP053586">
    <property type="protein sequence ID" value="WNZ26646.1"/>
    <property type="molecule type" value="Genomic_DNA"/>
</dbReference>
<protein>
    <submittedName>
        <fullName evidence="1">Uncharacterized protein</fullName>
    </submittedName>
</protein>
<sequence>MINRLVQSAFQTGYLSVESEGLIRQVIAVRGYQTADLSVLEELHQAIYSGQIKREASESVSFFTMPRP</sequence>
<gene>
    <name evidence="1" type="ORF">HJG54_16715</name>
</gene>
<proteinExistence type="predicted"/>
<name>A0AA96WPI7_9CYAN</name>
<dbReference type="AlphaFoldDB" id="A0AA96WPI7"/>
<evidence type="ECO:0000313" key="1">
    <source>
        <dbReference type="EMBL" id="WNZ26646.1"/>
    </source>
</evidence>
<reference evidence="1" key="1">
    <citation type="submission" date="2020-05" db="EMBL/GenBank/DDBJ databases">
        <authorList>
            <person name="Zhu T."/>
            <person name="Keshari N."/>
            <person name="Lu X."/>
        </authorList>
    </citation>
    <scope>NUCLEOTIDE SEQUENCE</scope>
    <source>
        <strain evidence="1">NK1-12</strain>
    </source>
</reference>
<accession>A0AA96WPI7</accession>